<sequence>MTETVDPPKTGFEKIMDYFNNKVEINHPIAIAKVVEDTGFSWSFVKKTLTKINEEYDGFNFEKSGPSIWIIWKNRDHLIKKLDETCSRMLNETGKEC</sequence>
<comment type="caution">
    <text evidence="1">The sequence shown here is derived from an EMBL/GenBank/DDBJ whole genome shotgun (WGS) entry which is preliminary data.</text>
</comment>
<dbReference type="AlphaFoldDB" id="A0A0F9J114"/>
<proteinExistence type="predicted"/>
<name>A0A0F9J114_9ZZZZ</name>
<accession>A0A0F9J114</accession>
<evidence type="ECO:0000313" key="1">
    <source>
        <dbReference type="EMBL" id="KKM63309.1"/>
    </source>
</evidence>
<gene>
    <name evidence="1" type="ORF">LCGC14_1512770</name>
</gene>
<dbReference type="EMBL" id="LAZR01011123">
    <property type="protein sequence ID" value="KKM63309.1"/>
    <property type="molecule type" value="Genomic_DNA"/>
</dbReference>
<organism evidence="1">
    <name type="scientific">marine sediment metagenome</name>
    <dbReference type="NCBI Taxonomy" id="412755"/>
    <lineage>
        <taxon>unclassified sequences</taxon>
        <taxon>metagenomes</taxon>
        <taxon>ecological metagenomes</taxon>
    </lineage>
</organism>
<reference evidence="1" key="1">
    <citation type="journal article" date="2015" name="Nature">
        <title>Complex archaea that bridge the gap between prokaryotes and eukaryotes.</title>
        <authorList>
            <person name="Spang A."/>
            <person name="Saw J.H."/>
            <person name="Jorgensen S.L."/>
            <person name="Zaremba-Niedzwiedzka K."/>
            <person name="Martijn J."/>
            <person name="Lind A.E."/>
            <person name="van Eijk R."/>
            <person name="Schleper C."/>
            <person name="Guy L."/>
            <person name="Ettema T.J."/>
        </authorList>
    </citation>
    <scope>NUCLEOTIDE SEQUENCE</scope>
</reference>
<protein>
    <submittedName>
        <fullName evidence="1">Uncharacterized protein</fullName>
    </submittedName>
</protein>